<dbReference type="Proteomes" id="UP000547510">
    <property type="component" value="Unassembled WGS sequence"/>
</dbReference>
<dbReference type="EMBL" id="JACHJN010000004">
    <property type="protein sequence ID" value="MBB5956407.1"/>
    <property type="molecule type" value="Genomic_DNA"/>
</dbReference>
<proteinExistence type="predicted"/>
<dbReference type="AlphaFoldDB" id="A0A841CJX4"/>
<evidence type="ECO:0000313" key="2">
    <source>
        <dbReference type="Proteomes" id="UP000547510"/>
    </source>
</evidence>
<gene>
    <name evidence="1" type="ORF">FHS29_002993</name>
</gene>
<comment type="caution">
    <text evidence="1">The sequence shown here is derived from an EMBL/GenBank/DDBJ whole genome shotgun (WGS) entry which is preliminary data.</text>
</comment>
<protein>
    <submittedName>
        <fullName evidence="1">Uncharacterized protein</fullName>
    </submittedName>
</protein>
<reference evidence="1 2" key="1">
    <citation type="submission" date="2020-08" db="EMBL/GenBank/DDBJ databases">
        <title>Genomic Encyclopedia of Type Strains, Phase III (KMG-III): the genomes of soil and plant-associated and newly described type strains.</title>
        <authorList>
            <person name="Whitman W."/>
        </authorList>
    </citation>
    <scope>NUCLEOTIDE SEQUENCE [LARGE SCALE GENOMIC DNA]</scope>
    <source>
        <strain evidence="1 2">CECT 8640</strain>
    </source>
</reference>
<keyword evidence="2" id="KW-1185">Reference proteome</keyword>
<evidence type="ECO:0000313" key="1">
    <source>
        <dbReference type="EMBL" id="MBB5956407.1"/>
    </source>
</evidence>
<accession>A0A841CJX4</accession>
<sequence>MPLDQSAFAKIFCATSSRLGSESSTALRIRIRLLCPYDASFIGVSARSE</sequence>
<name>A0A841CJX4_9PSEU</name>
<organism evidence="1 2">
    <name type="scientific">Saccharothrix tamanrassetensis</name>
    <dbReference type="NCBI Taxonomy" id="1051531"/>
    <lineage>
        <taxon>Bacteria</taxon>
        <taxon>Bacillati</taxon>
        <taxon>Actinomycetota</taxon>
        <taxon>Actinomycetes</taxon>
        <taxon>Pseudonocardiales</taxon>
        <taxon>Pseudonocardiaceae</taxon>
        <taxon>Saccharothrix</taxon>
    </lineage>
</organism>